<dbReference type="Proteomes" id="UP000004756">
    <property type="component" value="Unassembled WGS sequence"/>
</dbReference>
<proteinExistence type="predicted"/>
<keyword evidence="2" id="KW-1185">Reference proteome</keyword>
<gene>
    <name evidence="1" type="ORF">CLOSTASPAR_01416</name>
</gene>
<evidence type="ECO:0000313" key="1">
    <source>
        <dbReference type="EMBL" id="EEG56508.1"/>
    </source>
</evidence>
<dbReference type="AlphaFoldDB" id="C0CWP5"/>
<protein>
    <submittedName>
        <fullName evidence="1">Uncharacterized protein</fullName>
    </submittedName>
</protein>
<reference evidence="1 2" key="1">
    <citation type="submission" date="2009-01" db="EMBL/GenBank/DDBJ databases">
        <authorList>
            <person name="Fulton L."/>
            <person name="Clifton S."/>
            <person name="Fulton B."/>
            <person name="Xu J."/>
            <person name="Minx P."/>
            <person name="Pepin K.H."/>
            <person name="Johnson M."/>
            <person name="Bhonagiri V."/>
            <person name="Nash W.E."/>
            <person name="Mardis E.R."/>
            <person name="Wilson R.K."/>
        </authorList>
    </citation>
    <scope>NUCLEOTIDE SEQUENCE [LARGE SCALE GENOMIC DNA]</scope>
    <source>
        <strain evidence="1 2">DSM 15981</strain>
    </source>
</reference>
<reference evidence="1 2" key="2">
    <citation type="submission" date="2009-02" db="EMBL/GenBank/DDBJ databases">
        <title>Draft genome sequence of Clostridium asparagiforme (DSM 15981).</title>
        <authorList>
            <person name="Sudarsanam P."/>
            <person name="Ley R."/>
            <person name="Guruge J."/>
            <person name="Turnbaugh P.J."/>
            <person name="Mahowald M."/>
            <person name="Liep D."/>
            <person name="Gordon J."/>
        </authorList>
    </citation>
    <scope>NUCLEOTIDE SEQUENCE [LARGE SCALE GENOMIC DNA]</scope>
    <source>
        <strain evidence="1 2">DSM 15981</strain>
    </source>
</reference>
<dbReference type="HOGENOM" id="CLU_3078232_0_0_9"/>
<accession>C0CWP5</accession>
<sequence>MLDPPVAGGFIFLIAGNAPDGGSRKWPSTRCFLKNTGKNKGCAQFQARCGRN</sequence>
<organism evidence="1 2">
    <name type="scientific">[Clostridium] asparagiforme DSM 15981</name>
    <dbReference type="NCBI Taxonomy" id="518636"/>
    <lineage>
        <taxon>Bacteria</taxon>
        <taxon>Bacillati</taxon>
        <taxon>Bacillota</taxon>
        <taxon>Clostridia</taxon>
        <taxon>Lachnospirales</taxon>
        <taxon>Lachnospiraceae</taxon>
        <taxon>Enterocloster</taxon>
    </lineage>
</organism>
<name>C0CWP5_9FIRM</name>
<evidence type="ECO:0000313" key="2">
    <source>
        <dbReference type="Proteomes" id="UP000004756"/>
    </source>
</evidence>
<comment type="caution">
    <text evidence="1">The sequence shown here is derived from an EMBL/GenBank/DDBJ whole genome shotgun (WGS) entry which is preliminary data.</text>
</comment>
<dbReference type="EMBL" id="ACCJ01000061">
    <property type="protein sequence ID" value="EEG56508.1"/>
    <property type="molecule type" value="Genomic_DNA"/>
</dbReference>